<dbReference type="NCBIfam" id="NF007766">
    <property type="entry name" value="PRK10449.1"/>
    <property type="match status" value="1"/>
</dbReference>
<sequence>MLESVNGKPVTSDKNPPEISFGEKMMISGSMCNRFSGEGKLSNGELTAKGLAMTRMMCANPQLNELDNTISEMLKEGAQVDLTANQLTLATAKQTLTYKLADLMN</sequence>
<organism evidence="3 4">
    <name type="scientific">Escherichia coli</name>
    <dbReference type="NCBI Taxonomy" id="562"/>
    <lineage>
        <taxon>Bacteria</taxon>
        <taxon>Pseudomonadati</taxon>
        <taxon>Pseudomonadota</taxon>
        <taxon>Gammaproteobacteria</taxon>
        <taxon>Enterobacterales</taxon>
        <taxon>Enterobacteriaceae</taxon>
        <taxon>Escherichia</taxon>
    </lineage>
</organism>
<protein>
    <submittedName>
        <fullName evidence="3">Heat-inducible protein</fullName>
    </submittedName>
</protein>
<dbReference type="PANTHER" id="PTHR35535:SF1">
    <property type="entry name" value="HEAT SHOCK PROTEIN HSLJ"/>
    <property type="match status" value="1"/>
</dbReference>
<name>A0A376MXT0_ECOLX</name>
<evidence type="ECO:0000313" key="3">
    <source>
        <dbReference type="EMBL" id="STG54844.1"/>
    </source>
</evidence>
<reference evidence="3 4" key="1">
    <citation type="submission" date="2018-06" db="EMBL/GenBank/DDBJ databases">
        <authorList>
            <consortium name="Pathogen Informatics"/>
            <person name="Doyle S."/>
        </authorList>
    </citation>
    <scope>NUCLEOTIDE SEQUENCE [LARGE SCALE GENOMIC DNA]</scope>
    <source>
        <strain evidence="3 4">NCTC11112</strain>
    </source>
</reference>
<dbReference type="FunFam" id="2.40.128.270:FF:000001">
    <property type="entry name" value="Heat shock protein HslJ"/>
    <property type="match status" value="1"/>
</dbReference>
<dbReference type="PANTHER" id="PTHR35535">
    <property type="entry name" value="HEAT SHOCK PROTEIN HSLJ"/>
    <property type="match status" value="1"/>
</dbReference>
<dbReference type="Proteomes" id="UP000254817">
    <property type="component" value="Unassembled WGS sequence"/>
</dbReference>
<accession>A0A376MXT0</accession>
<dbReference type="InterPro" id="IPR038670">
    <property type="entry name" value="HslJ-like_sf"/>
</dbReference>
<dbReference type="InterPro" id="IPR005184">
    <property type="entry name" value="DUF306_Meta_HslJ"/>
</dbReference>
<dbReference type="InterPro" id="IPR053147">
    <property type="entry name" value="Hsp_HslJ-like"/>
</dbReference>
<proteinExistence type="predicted"/>
<dbReference type="AlphaFoldDB" id="A0A376MXT0"/>
<dbReference type="Pfam" id="PF03724">
    <property type="entry name" value="META"/>
    <property type="match status" value="1"/>
</dbReference>
<gene>
    <name evidence="3" type="primary">hslJ_1</name>
    <name evidence="3" type="ORF">NCTC11112_05449</name>
</gene>
<evidence type="ECO:0000256" key="1">
    <source>
        <dbReference type="SAM" id="MobiDB-lite"/>
    </source>
</evidence>
<evidence type="ECO:0000313" key="4">
    <source>
        <dbReference type="Proteomes" id="UP000254817"/>
    </source>
</evidence>
<feature type="region of interest" description="Disordered" evidence="1">
    <location>
        <begin position="1"/>
        <end position="21"/>
    </location>
</feature>
<evidence type="ECO:0000259" key="2">
    <source>
        <dbReference type="Pfam" id="PF03724"/>
    </source>
</evidence>
<feature type="domain" description="DUF306" evidence="2">
    <location>
        <begin position="2"/>
        <end position="97"/>
    </location>
</feature>
<dbReference type="EMBL" id="UGAW01000001">
    <property type="protein sequence ID" value="STG54844.1"/>
    <property type="molecule type" value="Genomic_DNA"/>
</dbReference>
<dbReference type="Gene3D" id="2.40.128.270">
    <property type="match status" value="1"/>
</dbReference>